<dbReference type="RefSeq" id="XP_018075610.1">
    <property type="nucleotide sequence ID" value="XM_018214381.1"/>
</dbReference>
<name>A0A194XLY3_MOLSC</name>
<evidence type="ECO:0000313" key="3">
    <source>
        <dbReference type="Proteomes" id="UP000070700"/>
    </source>
</evidence>
<proteinExistence type="predicted"/>
<reference evidence="2 3" key="1">
    <citation type="submission" date="2015-10" db="EMBL/GenBank/DDBJ databases">
        <title>Full genome of DAOMC 229536 Phialocephala scopiformis, a fungal endophyte of spruce producing the potent anti-insectan compound rugulosin.</title>
        <authorList>
            <consortium name="DOE Joint Genome Institute"/>
            <person name="Walker A.K."/>
            <person name="Frasz S.L."/>
            <person name="Seifert K.A."/>
            <person name="Miller J.D."/>
            <person name="Mondo S.J."/>
            <person name="Labutti K."/>
            <person name="Lipzen A."/>
            <person name="Dockter R."/>
            <person name="Kennedy M."/>
            <person name="Grigoriev I.V."/>
            <person name="Spatafora J.W."/>
        </authorList>
    </citation>
    <scope>NUCLEOTIDE SEQUENCE [LARGE SCALE GENOMIC DNA]</scope>
    <source>
        <strain evidence="2 3">CBS 120377</strain>
    </source>
</reference>
<dbReference type="KEGG" id="psco:LY89DRAFT_681835"/>
<protein>
    <submittedName>
        <fullName evidence="2">Uncharacterized protein</fullName>
    </submittedName>
</protein>
<keyword evidence="1" id="KW-0812">Transmembrane</keyword>
<keyword evidence="1" id="KW-1133">Transmembrane helix</keyword>
<dbReference type="GeneID" id="28824107"/>
<sequence>MGIPYSKQINLAFDQVTPLVAAGFKVLQTTRNITYLLAAIQILTALFLGLILITLVAVLITVNPDLEEERRSLVTPAVRYLANSVVLYGRWLQVGIWTAGIGTAVGTAGGWYVTREIEQVDVEVEDPEGEDKDGEVAAS</sequence>
<dbReference type="EMBL" id="KQ947408">
    <property type="protein sequence ID" value="KUJ21255.1"/>
    <property type="molecule type" value="Genomic_DNA"/>
</dbReference>
<keyword evidence="1" id="KW-0472">Membrane</keyword>
<keyword evidence="3" id="KW-1185">Reference proteome</keyword>
<dbReference type="InParanoid" id="A0A194XLY3"/>
<dbReference type="AlphaFoldDB" id="A0A194XLY3"/>
<evidence type="ECO:0000313" key="2">
    <source>
        <dbReference type="EMBL" id="KUJ21255.1"/>
    </source>
</evidence>
<gene>
    <name evidence="2" type="ORF">LY89DRAFT_681835</name>
</gene>
<dbReference type="Proteomes" id="UP000070700">
    <property type="component" value="Unassembled WGS sequence"/>
</dbReference>
<feature type="transmembrane region" description="Helical" evidence="1">
    <location>
        <begin position="33"/>
        <end position="62"/>
    </location>
</feature>
<accession>A0A194XLY3</accession>
<dbReference type="OrthoDB" id="3647at2759"/>
<organism evidence="2 3">
    <name type="scientific">Mollisia scopiformis</name>
    <name type="common">Conifer needle endophyte fungus</name>
    <name type="synonym">Phialocephala scopiformis</name>
    <dbReference type="NCBI Taxonomy" id="149040"/>
    <lineage>
        <taxon>Eukaryota</taxon>
        <taxon>Fungi</taxon>
        <taxon>Dikarya</taxon>
        <taxon>Ascomycota</taxon>
        <taxon>Pezizomycotina</taxon>
        <taxon>Leotiomycetes</taxon>
        <taxon>Helotiales</taxon>
        <taxon>Mollisiaceae</taxon>
        <taxon>Mollisia</taxon>
    </lineage>
</organism>
<evidence type="ECO:0000256" key="1">
    <source>
        <dbReference type="SAM" id="Phobius"/>
    </source>
</evidence>